<keyword evidence="3" id="KW-1185">Reference proteome</keyword>
<reference evidence="3" key="1">
    <citation type="journal article" date="2005" name="Nature">
        <title>Sequencing of Aspergillus nidulans and comparative analysis with A. fumigatus and A. oryzae.</title>
        <authorList>
            <person name="Galagan J.E."/>
            <person name="Calvo S.E."/>
            <person name="Cuomo C."/>
            <person name="Ma L.J."/>
            <person name="Wortman J.R."/>
            <person name="Batzoglou S."/>
            <person name="Lee S.I."/>
            <person name="Basturkmen M."/>
            <person name="Spevak C.C."/>
            <person name="Clutterbuck J."/>
            <person name="Kapitonov V."/>
            <person name="Jurka J."/>
            <person name="Scazzocchio C."/>
            <person name="Farman M."/>
            <person name="Butler J."/>
            <person name="Purcell S."/>
            <person name="Harris S."/>
            <person name="Braus G.H."/>
            <person name="Draht O."/>
            <person name="Busch S."/>
            <person name="D'Enfert C."/>
            <person name="Bouchier C."/>
            <person name="Goldman G.H."/>
            <person name="Bell-Pedersen D."/>
            <person name="Griffiths-Jones S."/>
            <person name="Doonan J.H."/>
            <person name="Yu J."/>
            <person name="Vienken K."/>
            <person name="Pain A."/>
            <person name="Freitag M."/>
            <person name="Selker E.U."/>
            <person name="Archer D.B."/>
            <person name="Penalva M.A."/>
            <person name="Oakley B.R."/>
            <person name="Momany M."/>
            <person name="Tanaka T."/>
            <person name="Kumagai T."/>
            <person name="Asai K."/>
            <person name="Machida M."/>
            <person name="Nierman W.C."/>
            <person name="Denning D.W."/>
            <person name="Caddick M."/>
            <person name="Hynes M."/>
            <person name="Paoletti M."/>
            <person name="Fischer R."/>
            <person name="Miller B."/>
            <person name="Dyer P."/>
            <person name="Sachs M.S."/>
            <person name="Osmani S.A."/>
            <person name="Birren B.W."/>
        </authorList>
    </citation>
    <scope>NUCLEOTIDE SEQUENCE [LARGE SCALE GENOMIC DNA]</scope>
    <source>
        <strain evidence="3">FGSC A4 / ATCC 38163 / CBS 112.46 / NRRL 194 / M139</strain>
    </source>
</reference>
<proteinExistence type="predicted"/>
<organism evidence="2 3">
    <name type="scientific">Emericella nidulans (strain FGSC A4 / ATCC 38163 / CBS 112.46 / NRRL 194 / M139)</name>
    <name type="common">Aspergillus nidulans</name>
    <dbReference type="NCBI Taxonomy" id="227321"/>
    <lineage>
        <taxon>Eukaryota</taxon>
        <taxon>Fungi</taxon>
        <taxon>Dikarya</taxon>
        <taxon>Ascomycota</taxon>
        <taxon>Pezizomycotina</taxon>
        <taxon>Eurotiomycetes</taxon>
        <taxon>Eurotiomycetidae</taxon>
        <taxon>Eurotiales</taxon>
        <taxon>Aspergillaceae</taxon>
        <taxon>Aspergillus</taxon>
        <taxon>Aspergillus subgen. Nidulantes</taxon>
    </lineage>
</organism>
<accession>C8VJI0</accession>
<reference evidence="3" key="2">
    <citation type="journal article" date="2009" name="Fungal Genet. Biol.">
        <title>The 2008 update of the Aspergillus nidulans genome annotation: a community effort.</title>
        <authorList>
            <person name="Wortman J.R."/>
            <person name="Gilsenan J.M."/>
            <person name="Joardar V."/>
            <person name="Deegan J."/>
            <person name="Clutterbuck J."/>
            <person name="Andersen M.R."/>
            <person name="Archer D."/>
            <person name="Bencina M."/>
            <person name="Braus G."/>
            <person name="Coutinho P."/>
            <person name="von Dohren H."/>
            <person name="Doonan J."/>
            <person name="Driessen A.J."/>
            <person name="Durek P."/>
            <person name="Espeso E."/>
            <person name="Fekete E."/>
            <person name="Flipphi M."/>
            <person name="Estrada C.G."/>
            <person name="Geysens S."/>
            <person name="Goldman G."/>
            <person name="de Groot P.W."/>
            <person name="Hansen K."/>
            <person name="Harris S.D."/>
            <person name="Heinekamp T."/>
            <person name="Helmstaedt K."/>
            <person name="Henrissat B."/>
            <person name="Hofmann G."/>
            <person name="Homan T."/>
            <person name="Horio T."/>
            <person name="Horiuchi H."/>
            <person name="James S."/>
            <person name="Jones M."/>
            <person name="Karaffa L."/>
            <person name="Karanyi Z."/>
            <person name="Kato M."/>
            <person name="Keller N."/>
            <person name="Kelly D.E."/>
            <person name="Kiel J.A."/>
            <person name="Kim J.M."/>
            <person name="van der Klei I.J."/>
            <person name="Klis F.M."/>
            <person name="Kovalchuk A."/>
            <person name="Krasevec N."/>
            <person name="Kubicek C.P."/>
            <person name="Liu B."/>
            <person name="Maccabe A."/>
            <person name="Meyer V."/>
            <person name="Mirabito P."/>
            <person name="Miskei M."/>
            <person name="Mos M."/>
            <person name="Mullins J."/>
            <person name="Nelson D.R."/>
            <person name="Nielsen J."/>
            <person name="Oakley B.R."/>
            <person name="Osmani S.A."/>
            <person name="Pakula T."/>
            <person name="Paszewski A."/>
            <person name="Paulsen I."/>
            <person name="Pilsyk S."/>
            <person name="Pocsi I."/>
            <person name="Punt P.J."/>
            <person name="Ram A.F."/>
            <person name="Ren Q."/>
            <person name="Robellet X."/>
            <person name="Robson G."/>
            <person name="Seiboth B."/>
            <person name="van Solingen P."/>
            <person name="Specht T."/>
            <person name="Sun J."/>
            <person name="Taheri-Talesh N."/>
            <person name="Takeshita N."/>
            <person name="Ussery D."/>
            <person name="vanKuyk P.A."/>
            <person name="Visser H."/>
            <person name="van de Vondervoort P.J."/>
            <person name="de Vries R.P."/>
            <person name="Walton J."/>
            <person name="Xiang X."/>
            <person name="Xiong Y."/>
            <person name="Zeng A.P."/>
            <person name="Brandt B.W."/>
            <person name="Cornell M.J."/>
            <person name="van den Hondel C.A."/>
            <person name="Visser J."/>
            <person name="Oliver S.G."/>
            <person name="Turner G."/>
        </authorList>
    </citation>
    <scope>GENOME REANNOTATION</scope>
    <source>
        <strain evidence="3">FGSC A4 / ATCC 38163 / CBS 112.46 / NRRL 194 / M139</strain>
    </source>
</reference>
<dbReference type="Proteomes" id="UP000000560">
    <property type="component" value="Chromosome VI"/>
</dbReference>
<dbReference type="KEGG" id="ani:ANIA_11368"/>
<evidence type="ECO:0000313" key="3">
    <source>
        <dbReference type="Proteomes" id="UP000000560"/>
    </source>
</evidence>
<dbReference type="AlphaFoldDB" id="C8VJI0"/>
<gene>
    <name evidence="2" type="ORF">ANIA_11368</name>
</gene>
<feature type="compositionally biased region" description="Basic and acidic residues" evidence="1">
    <location>
        <begin position="9"/>
        <end position="19"/>
    </location>
</feature>
<sequence length="32" mass="3555">MPPGQPGTVRHENAIDGPRRLLALRRNAKYGL</sequence>
<dbReference type="GeneID" id="74896965"/>
<feature type="region of interest" description="Disordered" evidence="1">
    <location>
        <begin position="1"/>
        <end position="20"/>
    </location>
</feature>
<dbReference type="InParanoid" id="C8VJI0"/>
<dbReference type="RefSeq" id="XP_050468534.1">
    <property type="nucleotide sequence ID" value="XM_050612633.1"/>
</dbReference>
<protein>
    <submittedName>
        <fullName evidence="2">Uncharacterized protein</fullName>
    </submittedName>
</protein>
<dbReference type="EMBL" id="BN001306">
    <property type="protein sequence ID" value="CBF83957.1"/>
    <property type="molecule type" value="Genomic_DNA"/>
</dbReference>
<evidence type="ECO:0000256" key="1">
    <source>
        <dbReference type="SAM" id="MobiDB-lite"/>
    </source>
</evidence>
<evidence type="ECO:0000313" key="2">
    <source>
        <dbReference type="EMBL" id="CBF83957.1"/>
    </source>
</evidence>
<name>C8VJI0_EMENI</name>
<dbReference type="HOGENOM" id="CLU_3392299_0_0_1"/>